<evidence type="ECO:0000256" key="16">
    <source>
        <dbReference type="ARBA" id="ARBA00022884"/>
    </source>
</evidence>
<evidence type="ECO:0000256" key="10">
    <source>
        <dbReference type="ARBA" id="ARBA00022737"/>
    </source>
</evidence>
<dbReference type="PROSITE" id="PS50196">
    <property type="entry name" value="RANBD1"/>
    <property type="match status" value="4"/>
</dbReference>
<dbReference type="Pfam" id="PF00641">
    <property type="entry name" value="Zn_ribbon_RanBP"/>
    <property type="match status" value="4"/>
</dbReference>
<keyword evidence="12" id="KW-0833">Ubl conjugation pathway</keyword>
<dbReference type="InterPro" id="IPR029000">
    <property type="entry name" value="Cyclophilin-like_dom_sf"/>
</dbReference>
<dbReference type="PANTHER" id="PTHR23138:SF87">
    <property type="entry name" value="E3 SUMO-PROTEIN LIGASE RANBP2"/>
    <property type="match status" value="1"/>
</dbReference>
<dbReference type="PROSITE" id="PS50072">
    <property type="entry name" value="CSA_PPIASE_2"/>
    <property type="match status" value="1"/>
</dbReference>
<comment type="pathway">
    <text evidence="3">Protein modification; protein sumoylation.</text>
</comment>
<keyword evidence="17" id="KW-0653">Protein transport</keyword>
<dbReference type="GO" id="GO:0008270">
    <property type="term" value="F:zinc ion binding"/>
    <property type="evidence" value="ECO:0007669"/>
    <property type="project" value="UniProtKB-KW"/>
</dbReference>
<feature type="compositionally biased region" description="Low complexity" evidence="29">
    <location>
        <begin position="2028"/>
        <end position="2039"/>
    </location>
</feature>
<evidence type="ECO:0000259" key="32">
    <source>
        <dbReference type="PROSITE" id="PS50199"/>
    </source>
</evidence>
<feature type="region of interest" description="Disordered" evidence="29">
    <location>
        <begin position="1655"/>
        <end position="1697"/>
    </location>
</feature>
<evidence type="ECO:0000259" key="30">
    <source>
        <dbReference type="PROSITE" id="PS50072"/>
    </source>
</evidence>
<evidence type="ECO:0000256" key="3">
    <source>
        <dbReference type="ARBA" id="ARBA00004718"/>
    </source>
</evidence>
<feature type="domain" description="RanBD1" evidence="31">
    <location>
        <begin position="1166"/>
        <end position="1302"/>
    </location>
</feature>
<dbReference type="FunFam" id="2.40.100.10:FF:000020">
    <property type="entry name" value="E3 SUMO-protein ligase RanBP2"/>
    <property type="match status" value="1"/>
</dbReference>
<dbReference type="PROSITE" id="PS50005">
    <property type="entry name" value="TPR"/>
    <property type="match status" value="1"/>
</dbReference>
<dbReference type="SUPFAM" id="SSF50729">
    <property type="entry name" value="PH domain-like"/>
    <property type="match status" value="4"/>
</dbReference>
<dbReference type="InterPro" id="IPR011990">
    <property type="entry name" value="TPR-like_helical_dom_sf"/>
</dbReference>
<feature type="domain" description="RanBD1" evidence="31">
    <location>
        <begin position="1769"/>
        <end position="1905"/>
    </location>
</feature>
<keyword evidence="34" id="KW-1185">Reference proteome</keyword>
<evidence type="ECO:0000256" key="2">
    <source>
        <dbReference type="ARBA" id="ARBA00004567"/>
    </source>
</evidence>
<evidence type="ECO:0000256" key="26">
    <source>
        <dbReference type="PROSITE-ProRule" id="PRU00322"/>
    </source>
</evidence>
<evidence type="ECO:0000256" key="11">
    <source>
        <dbReference type="ARBA" id="ARBA00022771"/>
    </source>
</evidence>
<dbReference type="GeneTree" id="ENSGT00940000154389"/>
<evidence type="ECO:0000259" key="31">
    <source>
        <dbReference type="PROSITE" id="PS50196"/>
    </source>
</evidence>
<evidence type="ECO:0000256" key="1">
    <source>
        <dbReference type="ARBA" id="ARBA00004126"/>
    </source>
</evidence>
<dbReference type="SMART" id="SM00160">
    <property type="entry name" value="RanBD"/>
    <property type="match status" value="4"/>
</dbReference>
<keyword evidence="20" id="KW-0472">Membrane</keyword>
<feature type="region of interest" description="Disordered" evidence="29">
    <location>
        <begin position="2614"/>
        <end position="2636"/>
    </location>
</feature>
<keyword evidence="21" id="KW-1015">Disulfide bond</keyword>
<feature type="domain" description="RanBP2-type" evidence="32">
    <location>
        <begin position="1444"/>
        <end position="1473"/>
    </location>
</feature>
<feature type="domain" description="PPIase cyclophilin-type" evidence="30">
    <location>
        <begin position="2795"/>
        <end position="2951"/>
    </location>
</feature>
<dbReference type="PROSITE" id="PS00170">
    <property type="entry name" value="CSA_PPIASE_1"/>
    <property type="match status" value="1"/>
</dbReference>
<evidence type="ECO:0000256" key="8">
    <source>
        <dbReference type="ARBA" id="ARBA00022679"/>
    </source>
</evidence>
<keyword evidence="11 26" id="KW-0863">Zinc-finger</keyword>
<proteinExistence type="inferred from homology"/>
<dbReference type="InterPro" id="IPR020892">
    <property type="entry name" value="Cyclophilin-type_PPIase_CS"/>
</dbReference>
<evidence type="ECO:0000256" key="4">
    <source>
        <dbReference type="ARBA" id="ARBA00022448"/>
    </source>
</evidence>
<keyword evidence="28" id="KW-0175">Coiled coil</keyword>
<comment type="subcellular location">
    <subcellularLocation>
        <location evidence="1">Nucleus membrane</location>
    </subcellularLocation>
    <subcellularLocation>
        <location evidence="2">Nucleus</location>
        <location evidence="2">Nuclear pore complex</location>
    </subcellularLocation>
</comment>
<dbReference type="InterPro" id="IPR036443">
    <property type="entry name" value="Znf_RanBP2_sf"/>
</dbReference>
<keyword evidence="7" id="KW-0597">Phosphoprotein</keyword>
<feature type="domain" description="RanBP2-type" evidence="32">
    <location>
        <begin position="1339"/>
        <end position="1368"/>
    </location>
</feature>
<dbReference type="InterPro" id="IPR011993">
    <property type="entry name" value="PH-like_dom_sf"/>
</dbReference>
<evidence type="ECO:0000256" key="18">
    <source>
        <dbReference type="ARBA" id="ARBA00022990"/>
    </source>
</evidence>
<dbReference type="SMART" id="SM00028">
    <property type="entry name" value="TPR"/>
    <property type="match status" value="1"/>
</dbReference>
<dbReference type="GO" id="GO:0005643">
    <property type="term" value="C:nuclear pore"/>
    <property type="evidence" value="ECO:0007669"/>
    <property type="project" value="UniProtKB-SubCell"/>
</dbReference>
<dbReference type="OrthoDB" id="2357150at2759"/>
<keyword evidence="4" id="KW-0813">Transport</keyword>
<evidence type="ECO:0000256" key="13">
    <source>
        <dbReference type="ARBA" id="ARBA00022816"/>
    </source>
</evidence>
<dbReference type="Ensembl" id="ENSSFOT00015036877.2">
    <property type="protein sequence ID" value="ENSSFOP00015036484.2"/>
    <property type="gene ID" value="ENSSFOG00015023201.2"/>
</dbReference>
<feature type="compositionally biased region" description="Acidic residues" evidence="29">
    <location>
        <begin position="2623"/>
        <end position="2634"/>
    </location>
</feature>
<dbReference type="GO" id="GO:0019789">
    <property type="term" value="F:SUMO transferase activity"/>
    <property type="evidence" value="ECO:0007669"/>
    <property type="project" value="UniProtKB-ARBA"/>
</dbReference>
<feature type="region of interest" description="Disordered" evidence="29">
    <location>
        <begin position="2028"/>
        <end position="2063"/>
    </location>
</feature>
<reference evidence="33 34" key="1">
    <citation type="submission" date="2019-04" db="EMBL/GenBank/DDBJ databases">
        <authorList>
            <consortium name="Wellcome Sanger Institute Data Sharing"/>
        </authorList>
    </citation>
    <scope>NUCLEOTIDE SEQUENCE [LARGE SCALE GENOMIC DNA]</scope>
</reference>
<evidence type="ECO:0000256" key="19">
    <source>
        <dbReference type="ARBA" id="ARBA00023132"/>
    </source>
</evidence>
<evidence type="ECO:0000256" key="21">
    <source>
        <dbReference type="ARBA" id="ARBA00023157"/>
    </source>
</evidence>
<evidence type="ECO:0000256" key="12">
    <source>
        <dbReference type="ARBA" id="ARBA00022786"/>
    </source>
</evidence>
<name>A0A8C9SNR0_SCLFO</name>
<evidence type="ECO:0000256" key="22">
    <source>
        <dbReference type="ARBA" id="ARBA00023242"/>
    </source>
</evidence>
<dbReference type="GO" id="GO:0003723">
    <property type="term" value="F:RNA binding"/>
    <property type="evidence" value="ECO:0007669"/>
    <property type="project" value="UniProtKB-KW"/>
</dbReference>
<keyword evidence="5" id="KW-0488">Methylation</keyword>
<keyword evidence="15" id="KW-0832">Ubl conjugation</keyword>
<feature type="compositionally biased region" description="Basic and acidic residues" evidence="29">
    <location>
        <begin position="2479"/>
        <end position="2503"/>
    </location>
</feature>
<dbReference type="PROSITE" id="PS50199">
    <property type="entry name" value="ZF_RANBP2_2"/>
    <property type="match status" value="4"/>
</dbReference>
<dbReference type="GO" id="GO:0015031">
    <property type="term" value="P:protein transport"/>
    <property type="evidence" value="ECO:0007669"/>
    <property type="project" value="UniProtKB-KW"/>
</dbReference>
<dbReference type="CDD" id="cd01926">
    <property type="entry name" value="cyclophilin_ABH_like"/>
    <property type="match status" value="1"/>
</dbReference>
<feature type="compositionally biased region" description="Polar residues" evidence="29">
    <location>
        <begin position="2505"/>
        <end position="2516"/>
    </location>
</feature>
<dbReference type="Proteomes" id="UP000694397">
    <property type="component" value="Chromosome 12"/>
</dbReference>
<evidence type="ECO:0000313" key="34">
    <source>
        <dbReference type="Proteomes" id="UP000694397"/>
    </source>
</evidence>
<dbReference type="InterPro" id="IPR001876">
    <property type="entry name" value="Znf_RanBP2"/>
</dbReference>
<keyword evidence="8" id="KW-0808">Transferase</keyword>
<dbReference type="Pfam" id="PF00638">
    <property type="entry name" value="Ran_BP1"/>
    <property type="match status" value="4"/>
</dbReference>
<dbReference type="GO" id="GO:0006457">
    <property type="term" value="P:protein folding"/>
    <property type="evidence" value="ECO:0007669"/>
    <property type="project" value="InterPro"/>
</dbReference>
<dbReference type="InterPro" id="IPR019734">
    <property type="entry name" value="TPR_rpt"/>
</dbReference>
<evidence type="ECO:0000256" key="14">
    <source>
        <dbReference type="ARBA" id="ARBA00022833"/>
    </source>
</evidence>
<dbReference type="InterPro" id="IPR022011">
    <property type="entry name" value="IR1-M"/>
</dbReference>
<evidence type="ECO:0000256" key="29">
    <source>
        <dbReference type="SAM" id="MobiDB-lite"/>
    </source>
</evidence>
<dbReference type="InterPro" id="IPR045255">
    <property type="entry name" value="RanBP1-like"/>
</dbReference>
<evidence type="ECO:0000256" key="17">
    <source>
        <dbReference type="ARBA" id="ARBA00022927"/>
    </source>
</evidence>
<dbReference type="InterPro" id="IPR002130">
    <property type="entry name" value="Cyclophilin-type_PPIase_dom"/>
</dbReference>
<dbReference type="SUPFAM" id="SSF50891">
    <property type="entry name" value="Cyclophilin-like"/>
    <property type="match status" value="1"/>
</dbReference>
<dbReference type="SUPFAM" id="SSF48452">
    <property type="entry name" value="TPR-like"/>
    <property type="match status" value="1"/>
</dbReference>
<dbReference type="InterPro" id="IPR000156">
    <property type="entry name" value="Ran_bind_dom"/>
</dbReference>
<dbReference type="GO" id="GO:0005737">
    <property type="term" value="C:cytoplasm"/>
    <property type="evidence" value="ECO:0007669"/>
    <property type="project" value="TreeGrafter"/>
</dbReference>
<evidence type="ECO:0000256" key="27">
    <source>
        <dbReference type="PROSITE-ProRule" id="PRU00339"/>
    </source>
</evidence>
<dbReference type="Gene3D" id="2.40.100.10">
    <property type="entry name" value="Cyclophilin-like"/>
    <property type="match status" value="1"/>
</dbReference>
<dbReference type="Gene3D" id="2.30.29.30">
    <property type="entry name" value="Pleckstrin-homology domain (PH domain)/Phosphotyrosine-binding domain (PTB)"/>
    <property type="match status" value="4"/>
</dbReference>
<evidence type="ECO:0000256" key="25">
    <source>
        <dbReference type="ARBA" id="ARBA00081161"/>
    </source>
</evidence>
<keyword evidence="16" id="KW-0694">RNA-binding</keyword>
<keyword evidence="22" id="KW-0539">Nucleus</keyword>
<feature type="domain" description="RanBP2-type" evidence="32">
    <location>
        <begin position="1546"/>
        <end position="1575"/>
    </location>
</feature>
<feature type="domain" description="RanBP2-type" evidence="32">
    <location>
        <begin position="1502"/>
        <end position="1531"/>
    </location>
</feature>
<feature type="compositionally biased region" description="Basic and acidic residues" evidence="29">
    <location>
        <begin position="1666"/>
        <end position="1677"/>
    </location>
</feature>
<feature type="repeat" description="TPR" evidence="27">
    <location>
        <begin position="60"/>
        <end position="93"/>
    </location>
</feature>
<evidence type="ECO:0000256" key="23">
    <source>
        <dbReference type="ARBA" id="ARBA00061164"/>
    </source>
</evidence>
<evidence type="ECO:0000256" key="7">
    <source>
        <dbReference type="ARBA" id="ARBA00022553"/>
    </source>
</evidence>
<keyword evidence="6" id="KW-1017">Isopeptide bond</keyword>
<dbReference type="GO" id="GO:0051028">
    <property type="term" value="P:mRNA transport"/>
    <property type="evidence" value="ECO:0007669"/>
    <property type="project" value="UniProtKB-KW"/>
</dbReference>
<gene>
    <name evidence="33" type="primary">RANBP2</name>
    <name evidence="33" type="synonym">LOC108930017</name>
</gene>
<keyword evidence="9" id="KW-0479">Metal-binding</keyword>
<keyword evidence="10" id="KW-0677">Repeat</keyword>
<evidence type="ECO:0000313" key="33">
    <source>
        <dbReference type="Ensembl" id="ENSSFOP00015036484.2"/>
    </source>
</evidence>
<dbReference type="PANTHER" id="PTHR23138">
    <property type="entry name" value="RAN BINDING PROTEIN"/>
    <property type="match status" value="1"/>
</dbReference>
<evidence type="ECO:0000256" key="20">
    <source>
        <dbReference type="ARBA" id="ARBA00023136"/>
    </source>
</evidence>
<keyword evidence="13" id="KW-0509">mRNA transport</keyword>
<feature type="compositionally biased region" description="Basic and acidic residues" evidence="29">
    <location>
        <begin position="1148"/>
        <end position="1158"/>
    </location>
</feature>
<dbReference type="SUPFAM" id="SSF90209">
    <property type="entry name" value="Ran binding protein zinc finger-like"/>
    <property type="match status" value="4"/>
</dbReference>
<keyword evidence="19" id="KW-0906">Nuclear pore complex</keyword>
<dbReference type="GO" id="GO:0005096">
    <property type="term" value="F:GTPase activator activity"/>
    <property type="evidence" value="ECO:0007669"/>
    <property type="project" value="TreeGrafter"/>
</dbReference>
<feature type="domain" description="RanBD1" evidence="31">
    <location>
        <begin position="2639"/>
        <end position="2774"/>
    </location>
</feature>
<feature type="domain" description="RanBD1" evidence="31">
    <location>
        <begin position="2064"/>
        <end position="2200"/>
    </location>
</feature>
<reference evidence="33" key="3">
    <citation type="submission" date="2025-09" db="UniProtKB">
        <authorList>
            <consortium name="Ensembl"/>
        </authorList>
    </citation>
    <scope>IDENTIFICATION</scope>
</reference>
<dbReference type="GO" id="GO:0031965">
    <property type="term" value="C:nuclear membrane"/>
    <property type="evidence" value="ECO:0007669"/>
    <property type="project" value="UniProtKB-SubCell"/>
</dbReference>
<dbReference type="Gene3D" id="1.25.40.10">
    <property type="entry name" value="Tetratricopeptide repeat domain"/>
    <property type="match status" value="1"/>
</dbReference>
<dbReference type="FunFam" id="1.25.40.10:FF:000114">
    <property type="entry name" value="E3 SUMO-protein ligase RanBP2 isoform X1"/>
    <property type="match status" value="1"/>
</dbReference>
<organism evidence="33 34">
    <name type="scientific">Scleropages formosus</name>
    <name type="common">Asian bonytongue</name>
    <name type="synonym">Osteoglossum formosum</name>
    <dbReference type="NCBI Taxonomy" id="113540"/>
    <lineage>
        <taxon>Eukaryota</taxon>
        <taxon>Metazoa</taxon>
        <taxon>Chordata</taxon>
        <taxon>Craniata</taxon>
        <taxon>Vertebrata</taxon>
        <taxon>Euteleostomi</taxon>
        <taxon>Actinopterygii</taxon>
        <taxon>Neopterygii</taxon>
        <taxon>Teleostei</taxon>
        <taxon>Osteoglossocephala</taxon>
        <taxon>Osteoglossomorpha</taxon>
        <taxon>Osteoglossiformes</taxon>
        <taxon>Osteoglossidae</taxon>
        <taxon>Scleropages</taxon>
    </lineage>
</organism>
<dbReference type="GO" id="GO:0051168">
    <property type="term" value="P:nuclear export"/>
    <property type="evidence" value="ECO:0007669"/>
    <property type="project" value="UniProtKB-ARBA"/>
</dbReference>
<evidence type="ECO:0000256" key="15">
    <source>
        <dbReference type="ARBA" id="ARBA00022843"/>
    </source>
</evidence>
<dbReference type="Pfam" id="PF12185">
    <property type="entry name" value="IR1-M"/>
    <property type="match status" value="1"/>
</dbReference>
<dbReference type="FunFam" id="2.30.29.30:FF:000018">
    <property type="entry name" value="E3 SUMO-protein ligase RanBP2"/>
    <property type="match status" value="4"/>
</dbReference>
<feature type="region of interest" description="Disordered" evidence="29">
    <location>
        <begin position="2237"/>
        <end position="2259"/>
    </location>
</feature>
<accession>A0A8C9SNR0</accession>
<evidence type="ECO:0000256" key="24">
    <source>
        <dbReference type="ARBA" id="ARBA00070141"/>
    </source>
</evidence>
<dbReference type="PRINTS" id="PR00153">
    <property type="entry name" value="CSAPPISMRASE"/>
</dbReference>
<feature type="region of interest" description="Disordered" evidence="29">
    <location>
        <begin position="2439"/>
        <end position="2562"/>
    </location>
</feature>
<feature type="compositionally biased region" description="Low complexity" evidence="29">
    <location>
        <begin position="985"/>
        <end position="996"/>
    </location>
</feature>
<feature type="region of interest" description="Disordered" evidence="29">
    <location>
        <begin position="1297"/>
        <end position="1322"/>
    </location>
</feature>
<sequence length="2952" mass="326801">MPRTKAEVERYIAAVYSGSPSLKEKPVKGFLFAKLYYEAGEYELAKKHVSAYLTVHERDPKAHKFLGQLYEREGDINKAVGCYKRSVDLNPAQRDLVLKVAELLCGLLERDGRAEFWVEKAAKLHPGSPAIYNLKEKLFSSQGQQGWNQLFDLLQSELQMRPDNAHVNVKLVQLYRDAGRLEEAVDHCLAMEKKGLLRCSMEWYSTVVQTFQEYLAQPSVLSNDKLSPKLKRELLLAQCSVLRLTLSNGGVQQSVEALRRFDGALQSMKRELGCTTDELLEAISELRGHLYLHAGTLLLKMALEKVVQWRDVMDLAALCYLIAYQVPKPKAKPFKGDKAAHQLLDLLAYDRKSQSGHMLLNLSWDSEHFLKDIVEKLGNPVGQETLVEELFGPQLTTSPSFISSDDIRSLGTQAPELDDLAKWDSGAIMLYAGNLQHLVWLSLQWTLLGNRPAFKDWLKKLFPRLPLETTKLDTSAPESICLLDLEVFLCGVAFTSQTQLQEASSIAGSSRLQEPRCLPLQIIKLLSTERQREWWDAIYSLIYKKAAPGTSAKLRMTVQHSLGTLRGGEKHGLQAALIVHWAQHLTEMSDRLSSYSEKKDYISRSAHYWNVALPLLEKIKKSRSIPAPLDPLFMHFRTKELEIPAVGALEEEAKITFATLKDIEGSTEEAIAILETLDSVSSNWHLAQIFHRLSEEVSSGLEETEDRCFTFRQRLRKHLTKVYRANAADIEKLPVSMEEVIDLLNEVNQLLGDRGESLEEANDGQPAAFGPGSHIKFSTSSPVKGVLSPSKKPMFSPRTPPYWAEDQKSVLQMLCQKIEALKDEVHHLRHNSSGSLAPAHHNVYGEGYAAEAHQEPFPPAQSFHGAPLTVATTGPSVYYSQSPTYNSQYLPRTTANVTPTKASVYGISRLPPPQHIYTYQQPVHTPPLQTTPAVMYPQDQVYGAPLRFDPPAANMLSPYSEDYYTHPVPQPPAAPHLPEPGYFTKPSSVSVQPPKSGEGKPVDFGKISFGHQSPVEHPKVPSFGTGALAQSTPAAGFKFNSNFKCNDGDFTFSSAQVKNSETLLGLLTSDIPVRAEGFLGEKPPAQDKTPGQGGIFNFGGQSSSGFMLSDISQSEYKPNMTGSNEQPFTFSNISKPVFQTVDTGSADKGVESDDSTRVEEDEDGPHFEPIVPLPDKVDVRTGEEEEEEIFCSRAKLFRFEGESKEWKERGIGSVKILRHKMSGKVRLLMRRDQVLKICANHYITADMELRPNAGSDKSWVWHAIDYADEMPKSEQLAIRFKTADEAALFKTKFDQAKKEVSKSPHRQDQQKEEVASPKSTVSQTVNKKDITFGAQFAKKDGEWDCSVCSVRNPPTAVLCLACQNANPNAKTKSESKSVESKGFVVPAPAMGDFTFQFGKDVQKSPSSAPSSQAFASFGQIPTPFKFGTDSTPKPSGFGTQFAKKPGQWDCTVCEVRNEATATHCASCQNPNPSCKPSTSAVDKAKSATSSSNGSFGAQFAKKEGQWDCDVCLVRNDASAVQCVSCQSPRKIQMPSQSELEAKFGKKDGQWDCDSCLVRNESTSSHCVSCRNPNIKGKSKAAPVSSLFTFGLNGKSTSKQPPSVTTNSMFKFGQSDEKGSSTAFKFEAPLSQPSSSSSFSFSIPIPAGGFKFGIPTPAEENLPIKSQKPEDKEKETKADTGTITPSVPCGDKTEQDETPGFLSKPNMFSFADLAKSSGEFQFGQKDPDFKGFSRAGEQVFALSQPTEKGNASGDLDEEDLYRTDEIDDIQFEPVVQMPEKVDLVTGEEDEEVLYCQRVKLFRFDADTSQWKERGVGNLKFLKNKENGRLRVLMRREQVLKVCANHWITTTMNLKPLSGSDKAWMWLASDFSDGEAKLEQLAAKFKTPELAEEFKRKFEECQRLLLDIPLQTPHKLVDSGRTARLIQKAEEMKSGLKDLKSFLTDEKTKMVEDESQVSSTTVSISNVTSYSHAESTVPTLEWDNYDLQKQPLYDTSDTSVFASSPASKPVQRNLFRFGESTSGFSFSFQPVLSPSKSPSKLNQSRVSVGTDEESETTQEEERDGQYFEPVVPLPDLVEISTGEENEQVVFCHRAKLYRYDKDTNQWKERGIGDVKILQHYDTKRVRLVMRRDQVLKLCANHWVISSMKLEPMKGAEKAWVWSAFDFAEGEGRVEHLAIRFKAQEVANSFKDAFDEAKNAQNNKILSTPISSKETSPHETLAEKSITVTLKETPKEIPEVSLQGSCTPDSMTVSGPAHSSSPSKPVFLSPKFVFGSGLVQKIFESPESSTENISSRTNQKDNTSIISSFKASVSKSGSHHSTVTSTSTMPVFKVPERAPEAASSVIMEKGASVLSVEEAREQSDTEDVQVTFEKKPTPQQAELARKLKLPLTFFCYQNEPGYSSDSEDDEDFQTAVRKLNGKLYQDQPQRGAAAHQIITVSHGSEETSAVARGKVQTPEEEEKAGASQYPLSTSKGMAGGTDLKKDQTKGCDTEVQKVQESLKDDETPTVSSSTDTNVTGDAAAASTIVPVMEPDSSSETPPVFGSQDSHPIDLSTKKSSEADSTTQDTFSFGFQATGGFSFADLAKSAGDFAFGNKDSNFTWANAGAAVFSTATVSQNEGVERGSDDDDDDDEETTNVDVHFEPIVSLPEVETKSGEEDEEILFKERTKLYRWDRDLGQWKERGVGDIKILYHPLKKYYRVLMRREQVLKVCANHTITKAMELKPMNISANALVWTATDYSEGEAKIEQLAAKFKTLEVANAFKRKFEECQCLISQASSSQVSRVLELSRESNPVVYFIITADNQPLGKVTMELFANIVPKTAENFRALCTGEQGFGFLGSVFHRIIPGFMCQGGDITNQDGTGGKSIYGDKFEDENFDVRHTGPGILSMANRGRDTNSSQFFITLKKTEHLDFKHVAFGFVKDGMDVVKQMGVLGSEGGKPAKKIVIADCGQL</sequence>
<keyword evidence="14" id="KW-0862">Zinc</keyword>
<keyword evidence="18" id="KW-0007">Acetylation</keyword>
<evidence type="ECO:0000256" key="28">
    <source>
        <dbReference type="SAM" id="Coils"/>
    </source>
</evidence>
<feature type="region of interest" description="Disordered" evidence="29">
    <location>
        <begin position="970"/>
        <end position="998"/>
    </location>
</feature>
<dbReference type="Gene3D" id="4.10.1060.10">
    <property type="entry name" value="Zinc finger, RanBP2-type"/>
    <property type="match status" value="4"/>
</dbReference>
<feature type="compositionally biased region" description="Acidic residues" evidence="29">
    <location>
        <begin position="2048"/>
        <end position="2060"/>
    </location>
</feature>
<evidence type="ECO:0000256" key="6">
    <source>
        <dbReference type="ARBA" id="ARBA00022499"/>
    </source>
</evidence>
<feature type="compositionally biased region" description="Basic and acidic residues" evidence="29">
    <location>
        <begin position="1297"/>
        <end position="1315"/>
    </location>
</feature>
<dbReference type="SMART" id="SM00547">
    <property type="entry name" value="ZnF_RBZ"/>
    <property type="match status" value="4"/>
</dbReference>
<protein>
    <recommendedName>
        <fullName evidence="24">E3 SUMO-protein ligase RanBP2</fullName>
    </recommendedName>
    <alternativeName>
        <fullName evidence="25">Ran-binding protein 2</fullName>
    </alternativeName>
</protein>
<evidence type="ECO:0000256" key="5">
    <source>
        <dbReference type="ARBA" id="ARBA00022481"/>
    </source>
</evidence>
<keyword evidence="19" id="KW-0811">Translocation</keyword>
<evidence type="ECO:0000256" key="9">
    <source>
        <dbReference type="ARBA" id="ARBA00022723"/>
    </source>
</evidence>
<feature type="region of interest" description="Disordered" evidence="29">
    <location>
        <begin position="1142"/>
        <end position="1173"/>
    </location>
</feature>
<comment type="similarity">
    <text evidence="23">Belongs to the RanBP2 E3 ligase family.</text>
</comment>
<keyword evidence="27" id="KW-0802">TPR repeat</keyword>
<dbReference type="CDD" id="cd13177">
    <property type="entry name" value="RanBD2_RanBP2-like"/>
    <property type="match status" value="1"/>
</dbReference>
<dbReference type="Pfam" id="PF00160">
    <property type="entry name" value="Pro_isomerase"/>
    <property type="match status" value="1"/>
</dbReference>
<reference evidence="33" key="2">
    <citation type="submission" date="2025-08" db="UniProtKB">
        <authorList>
            <consortium name="Ensembl"/>
        </authorList>
    </citation>
    <scope>IDENTIFICATION</scope>
</reference>
<dbReference type="GO" id="GO:0003755">
    <property type="term" value="F:peptidyl-prolyl cis-trans isomerase activity"/>
    <property type="evidence" value="ECO:0007669"/>
    <property type="project" value="InterPro"/>
</dbReference>
<dbReference type="FunFam" id="4.10.1060.10:FF:000003">
    <property type="entry name" value="E3 SUMO-protein ligase RanBP2"/>
    <property type="match status" value="4"/>
</dbReference>
<feature type="compositionally biased region" description="Polar residues" evidence="29">
    <location>
        <begin position="2239"/>
        <end position="2259"/>
    </location>
</feature>
<dbReference type="PROSITE" id="PS01358">
    <property type="entry name" value="ZF_RANBP2_1"/>
    <property type="match status" value="4"/>
</dbReference>
<feature type="coiled-coil region" evidence="28">
    <location>
        <begin position="804"/>
        <end position="831"/>
    </location>
</feature>